<evidence type="ECO:0000259" key="3">
    <source>
        <dbReference type="Pfam" id="PF13439"/>
    </source>
</evidence>
<feature type="domain" description="Glycosyltransferase subfamily 4-like N-terminal" evidence="3">
    <location>
        <begin position="50"/>
        <end position="163"/>
    </location>
</feature>
<dbReference type="EMBL" id="FUYE01000019">
    <property type="protein sequence ID" value="SKB05804.1"/>
    <property type="molecule type" value="Genomic_DNA"/>
</dbReference>
<dbReference type="InterPro" id="IPR028098">
    <property type="entry name" value="Glyco_trans_4-like_N"/>
</dbReference>
<evidence type="ECO:0000313" key="5">
    <source>
        <dbReference type="Proteomes" id="UP000190774"/>
    </source>
</evidence>
<protein>
    <submittedName>
        <fullName evidence="4">Glycosyltransferase Family 4</fullName>
    </submittedName>
</protein>
<name>A0A1T4YVH3_9BACT</name>
<dbReference type="InterPro" id="IPR001296">
    <property type="entry name" value="Glyco_trans_1"/>
</dbReference>
<keyword evidence="5" id="KW-1185">Reference proteome</keyword>
<evidence type="ECO:0000313" key="4">
    <source>
        <dbReference type="EMBL" id="SKB05804.1"/>
    </source>
</evidence>
<dbReference type="PANTHER" id="PTHR46401:SF2">
    <property type="entry name" value="GLYCOSYLTRANSFERASE WBBK-RELATED"/>
    <property type="match status" value="1"/>
</dbReference>
<proteinExistence type="predicted"/>
<evidence type="ECO:0000259" key="2">
    <source>
        <dbReference type="Pfam" id="PF00534"/>
    </source>
</evidence>
<dbReference type="AlphaFoldDB" id="A0A1T4YVH3"/>
<dbReference type="CDD" id="cd03809">
    <property type="entry name" value="GT4_MtfB-like"/>
    <property type="match status" value="1"/>
</dbReference>
<sequence>MRMEPRIHLAPAHPCMGWVSMNRYWQALWQESAGDPEVVSLAEPVPVETPPSPRWQRQWMKQVWYPWVVKRDVRQGVLHVLDHSFAHLLKQARKRVRTVVTVHDLIPLTDPADLTPAQRTRFANTVASVALADRVVCVSAHTRSEVQRLLQVPEAKLRVIPNGTSQLPAADEVMRQRLKSLPAYLFSVGGTRPRKNLSLLPDLARHLKERGLPGVIVRAGAPLDSALAERIRDHADLHELGPLNDAALAACYAQAALTLVPSKQEGFGLPVLEAMQAGCPVVYSRATSLPEVAGEAGLSFELEDAEQAADQCRRILVDAGLREQLVASGRQRAALFTWKAHWQGLREIYAELLNS</sequence>
<dbReference type="Pfam" id="PF13439">
    <property type="entry name" value="Glyco_transf_4"/>
    <property type="match status" value="1"/>
</dbReference>
<organism evidence="4 5">
    <name type="scientific">Prosthecobacter debontii</name>
    <dbReference type="NCBI Taxonomy" id="48467"/>
    <lineage>
        <taxon>Bacteria</taxon>
        <taxon>Pseudomonadati</taxon>
        <taxon>Verrucomicrobiota</taxon>
        <taxon>Verrucomicrobiia</taxon>
        <taxon>Verrucomicrobiales</taxon>
        <taxon>Verrucomicrobiaceae</taxon>
        <taxon>Prosthecobacter</taxon>
    </lineage>
</organism>
<dbReference type="GO" id="GO:0016757">
    <property type="term" value="F:glycosyltransferase activity"/>
    <property type="evidence" value="ECO:0007669"/>
    <property type="project" value="InterPro"/>
</dbReference>
<dbReference type="Gene3D" id="3.40.50.2000">
    <property type="entry name" value="Glycogen Phosphorylase B"/>
    <property type="match status" value="2"/>
</dbReference>
<dbReference type="SUPFAM" id="SSF53756">
    <property type="entry name" value="UDP-Glycosyltransferase/glycogen phosphorylase"/>
    <property type="match status" value="1"/>
</dbReference>
<dbReference type="Proteomes" id="UP000190774">
    <property type="component" value="Unassembled WGS sequence"/>
</dbReference>
<accession>A0A1T4YVH3</accession>
<dbReference type="Pfam" id="PF00534">
    <property type="entry name" value="Glycos_transf_1"/>
    <property type="match status" value="1"/>
</dbReference>
<keyword evidence="1 4" id="KW-0808">Transferase</keyword>
<dbReference type="PANTHER" id="PTHR46401">
    <property type="entry name" value="GLYCOSYLTRANSFERASE WBBK-RELATED"/>
    <property type="match status" value="1"/>
</dbReference>
<dbReference type="OrthoDB" id="9797829at2"/>
<evidence type="ECO:0000256" key="1">
    <source>
        <dbReference type="ARBA" id="ARBA00022679"/>
    </source>
</evidence>
<dbReference type="STRING" id="48467.SAMN02745166_04341"/>
<reference evidence="5" key="1">
    <citation type="submission" date="2017-02" db="EMBL/GenBank/DDBJ databases">
        <authorList>
            <person name="Varghese N."/>
            <person name="Submissions S."/>
        </authorList>
    </citation>
    <scope>NUCLEOTIDE SEQUENCE [LARGE SCALE GENOMIC DNA]</scope>
    <source>
        <strain evidence="5">ATCC 700200</strain>
    </source>
</reference>
<feature type="domain" description="Glycosyl transferase family 1" evidence="2">
    <location>
        <begin position="180"/>
        <end position="332"/>
    </location>
</feature>
<gene>
    <name evidence="4" type="ORF">SAMN02745166_04341</name>
</gene>